<protein>
    <recommendedName>
        <fullName evidence="4">Nucleoside triphosphate pyrophosphatase</fullName>
        <ecNumber evidence="4">3.6.1.9</ecNumber>
    </recommendedName>
    <alternativeName>
        <fullName evidence="4">Nucleotide pyrophosphatase</fullName>
        <shortName evidence="4">Nucleotide PPase</shortName>
    </alternativeName>
</protein>
<dbReference type="Pfam" id="PF02545">
    <property type="entry name" value="Maf"/>
    <property type="match status" value="1"/>
</dbReference>
<comment type="cofactor">
    <cofactor evidence="1 4">
        <name>a divalent metal cation</name>
        <dbReference type="ChEBI" id="CHEBI:60240"/>
    </cofactor>
</comment>
<evidence type="ECO:0000256" key="3">
    <source>
        <dbReference type="ARBA" id="ARBA00023080"/>
    </source>
</evidence>
<evidence type="ECO:0000256" key="4">
    <source>
        <dbReference type="HAMAP-Rule" id="MF_00528"/>
    </source>
</evidence>
<keyword evidence="6" id="KW-1185">Reference proteome</keyword>
<keyword evidence="3 4" id="KW-0546">Nucleotide metabolism</keyword>
<evidence type="ECO:0000256" key="1">
    <source>
        <dbReference type="ARBA" id="ARBA00001968"/>
    </source>
</evidence>
<dbReference type="KEGG" id="mmed:Mame_00752"/>
<dbReference type="PIRSF" id="PIRSF006305">
    <property type="entry name" value="Maf"/>
    <property type="match status" value="1"/>
</dbReference>
<dbReference type="eggNOG" id="COG0424">
    <property type="taxonomic scope" value="Bacteria"/>
</dbReference>
<reference evidence="5 6" key="1">
    <citation type="submission" date="2017-03" db="EMBL/GenBank/DDBJ databases">
        <title>Foreign affairs: Plasmid Transfer between Roseobacters and Rhizobia.</title>
        <authorList>
            <person name="Bartling P."/>
            <person name="Bunk B."/>
            <person name="Overmann J."/>
            <person name="Brinkmann H."/>
            <person name="Petersen J."/>
        </authorList>
    </citation>
    <scope>NUCLEOTIDE SEQUENCE [LARGE SCALE GENOMIC DNA]</scope>
    <source>
        <strain evidence="5 6">MACL11</strain>
    </source>
</reference>
<dbReference type="InterPro" id="IPR029001">
    <property type="entry name" value="ITPase-like_fam"/>
</dbReference>
<dbReference type="InterPro" id="IPR003697">
    <property type="entry name" value="Maf-like"/>
</dbReference>
<feature type="active site" description="Proton acceptor" evidence="4">
    <location>
        <position position="81"/>
    </location>
</feature>
<name>A0A1U9YXG8_9HYPH</name>
<dbReference type="HAMAP" id="MF_00528">
    <property type="entry name" value="Maf"/>
    <property type="match status" value="1"/>
</dbReference>
<dbReference type="GO" id="GO:0009117">
    <property type="term" value="P:nucleotide metabolic process"/>
    <property type="evidence" value="ECO:0007669"/>
    <property type="project" value="UniProtKB-KW"/>
</dbReference>
<dbReference type="RefSeq" id="WP_018065372.1">
    <property type="nucleotide sequence ID" value="NZ_AQWH01000012.1"/>
</dbReference>
<dbReference type="PANTHER" id="PTHR43213">
    <property type="entry name" value="BIFUNCTIONAL DTTP/UTP PYROPHOSPHATASE/METHYLTRANSFERASE PROTEIN-RELATED"/>
    <property type="match status" value="1"/>
</dbReference>
<comment type="caution">
    <text evidence="4">Lacks conserved residue(s) required for the propagation of feature annotation.</text>
</comment>
<dbReference type="Proteomes" id="UP000191135">
    <property type="component" value="Chromosome"/>
</dbReference>
<evidence type="ECO:0000313" key="5">
    <source>
        <dbReference type="EMBL" id="AQZ50128.1"/>
    </source>
</evidence>
<sequence>MSATYEKPAIVLASTSPSRRALLANAGLVFTAKKPDVDERAVEAPYLKTGATPAFLAALLSREKALAVSARAENAFVIGGDQVMEFEGRPYSKPESREEARDHLKRLSGKSHSLISAFAIARDGEIVFEAAETARLTMRTLGEAAIDRYLALLPDEVLFSSGVYQLEGPGVQLFSKIEGDFFTILGLPMLTLLKALRKLGAIDE</sequence>
<gene>
    <name evidence="5" type="primary">yceF</name>
    <name evidence="5" type="ORF">Mame_00752</name>
</gene>
<dbReference type="SUPFAM" id="SSF52972">
    <property type="entry name" value="ITPase-like"/>
    <property type="match status" value="1"/>
</dbReference>
<comment type="similarity">
    <text evidence="4">Belongs to the Maf family.</text>
</comment>
<dbReference type="EMBL" id="CP020330">
    <property type="protein sequence ID" value="AQZ50128.1"/>
    <property type="molecule type" value="Genomic_DNA"/>
</dbReference>
<dbReference type="PANTHER" id="PTHR43213:SF5">
    <property type="entry name" value="BIFUNCTIONAL DTTP_UTP PYROPHOSPHATASE_METHYLTRANSFERASE PROTEIN-RELATED"/>
    <property type="match status" value="1"/>
</dbReference>
<proteinExistence type="inferred from homology"/>
<comment type="function">
    <text evidence="4">Nucleoside triphosphate pyrophosphatase. May have a dual role in cell division arrest and in preventing the incorporation of modified nucleotides into cellular nucleic acids.</text>
</comment>
<dbReference type="EC" id="3.6.1.9" evidence="4"/>
<dbReference type="Gene3D" id="3.90.950.10">
    <property type="match status" value="1"/>
</dbReference>
<keyword evidence="2 4" id="KW-0378">Hydrolase</keyword>
<dbReference type="STRING" id="1122214.Mame_00752"/>
<comment type="catalytic activity">
    <reaction evidence="4">
        <text>a 2'-deoxyribonucleoside 5'-triphosphate + H2O = a 2'-deoxyribonucleoside 5'-phosphate + diphosphate + H(+)</text>
        <dbReference type="Rhea" id="RHEA:44644"/>
        <dbReference type="ChEBI" id="CHEBI:15377"/>
        <dbReference type="ChEBI" id="CHEBI:15378"/>
        <dbReference type="ChEBI" id="CHEBI:33019"/>
        <dbReference type="ChEBI" id="CHEBI:61560"/>
        <dbReference type="ChEBI" id="CHEBI:65317"/>
        <dbReference type="EC" id="3.6.1.9"/>
    </reaction>
</comment>
<comment type="subcellular location">
    <subcellularLocation>
        <location evidence="4">Cytoplasm</location>
    </subcellularLocation>
</comment>
<organism evidence="5 6">
    <name type="scientific">Martelella mediterranea DSM 17316</name>
    <dbReference type="NCBI Taxonomy" id="1122214"/>
    <lineage>
        <taxon>Bacteria</taxon>
        <taxon>Pseudomonadati</taxon>
        <taxon>Pseudomonadota</taxon>
        <taxon>Alphaproteobacteria</taxon>
        <taxon>Hyphomicrobiales</taxon>
        <taxon>Aurantimonadaceae</taxon>
        <taxon>Martelella</taxon>
    </lineage>
</organism>
<dbReference type="GO" id="GO:0047429">
    <property type="term" value="F:nucleoside triphosphate diphosphatase activity"/>
    <property type="evidence" value="ECO:0007669"/>
    <property type="project" value="UniProtKB-EC"/>
</dbReference>
<accession>A0A1U9YXG8</accession>
<evidence type="ECO:0000313" key="6">
    <source>
        <dbReference type="Proteomes" id="UP000191135"/>
    </source>
</evidence>
<dbReference type="AlphaFoldDB" id="A0A1U9YXG8"/>
<comment type="catalytic activity">
    <reaction evidence="4">
        <text>a ribonucleoside 5'-triphosphate + H2O = a ribonucleoside 5'-phosphate + diphosphate + H(+)</text>
        <dbReference type="Rhea" id="RHEA:23996"/>
        <dbReference type="ChEBI" id="CHEBI:15377"/>
        <dbReference type="ChEBI" id="CHEBI:15378"/>
        <dbReference type="ChEBI" id="CHEBI:33019"/>
        <dbReference type="ChEBI" id="CHEBI:58043"/>
        <dbReference type="ChEBI" id="CHEBI:61557"/>
        <dbReference type="EC" id="3.6.1.9"/>
    </reaction>
</comment>
<keyword evidence="4" id="KW-0963">Cytoplasm</keyword>
<dbReference type="NCBIfam" id="TIGR00172">
    <property type="entry name" value="maf"/>
    <property type="match status" value="1"/>
</dbReference>
<dbReference type="CDD" id="cd00555">
    <property type="entry name" value="Maf"/>
    <property type="match status" value="1"/>
</dbReference>
<evidence type="ECO:0000256" key="2">
    <source>
        <dbReference type="ARBA" id="ARBA00022801"/>
    </source>
</evidence>
<dbReference type="GO" id="GO:0005737">
    <property type="term" value="C:cytoplasm"/>
    <property type="evidence" value="ECO:0007669"/>
    <property type="project" value="UniProtKB-SubCell"/>
</dbReference>
<dbReference type="OrthoDB" id="9813962at2"/>